<feature type="compositionally biased region" description="Polar residues" evidence="8">
    <location>
        <begin position="1050"/>
        <end position="1062"/>
    </location>
</feature>
<sequence length="1394" mass="153426">MFPTSGYFRAVNCPFFLSGLCERPYCHFRHSIKLDEKVAGKAENGPSYSTTGSKPYQHTSTYNQGLFQSTYAQPDVAKYSTLAPSEPAGPVEIYKTASNSTGDSCTIPNFTNSDQSLPESLDDPLNLASLPKISGLPKPKPVYGADSLPSYVPTPKLHFQSAASVSVPSYNPTPKNISDKRPSRTIEYDPVKNFAFVAQVVSSGEDSSGEADKGDTNQICVKQVQSKDVETLPEANFSEEECTEESGKCKESWHDDDLTDSDEDVSCRNDKQTASIEDKLMDFASLLTPSSQITSKLARLSGEASPKKSSESDKNVNTSTKHPYSPDSTSKTSDVSQSKVHIHRSHSSNSSTHKSESSRKKHSTSRSISESHSSSSHSHSKSFSKSSSKSKNSDSKNQSDFSKPDSKAHVHSSKSSSKSSSSSKTSSTHVDSSTSNSKLSHSAKDKKEPSSTSSKKKSSSKDSSHKSLKHTERAGSSNSEKENKHSSKSRHSDYSDKVSSKTSSSTASVNKSDNPSLQNGVVSVQNDHRHKSFENKVKLKQQEKSKTETSSSEIKTTMSSSNLISSKSKSNSSDSKSSKNDLSPKSNLSDVIVKKESKESLVSVHQMLHKDRNLIKSVSHSGEKKKKPDIVIKAEKNNLHTNGSFTSSVNKNSKSKTNFESHNKSIKSSSKTSLNGKSSKEKTQHVKVDPGNYEENDGYDSDVQIIEMPAKEPEVYELSESEAEEQPMEEKHFSFSDEVDMLSDSDTFDECLRIFQETERQLAAKAKLAKLTPEQSKKLKTQTSFEEPENILATLGKKRMAHSAANKIRKPITAPAQMRPRMSPAEVMHNRIVEMQKRALLKAAAREGRESELPSDLTGKSNKLSENKSNSSPSLLTSSADSALAASKKREAHIPKPATPVKLGTTRPGSSVYSPNSFYSKKRKSDTPGNCEISGGRLVTIASTASKTEKRKAHEPTMTNLKRPIIPTSFGDKVPSNIRQRYLNIVIEEYLKFNSEETAFQKAQEEEGTVYERACNKNIYIRLLVNAVKKIREKASESQPSSSKKHCPGLTSQPSHMSQSHAATLGGSHAAKTSFTLNRSGVPGKNLPINITGKGLYERLVKYILTEDQLRANGYPRPSSNGNNKVIFYKEDAKDSLLKDNERTCRRCGKRYYVNKDGSPASVEKCIYHYGSAYKMKIAGSLESRYSCCSERAGTQGCQVAEFHVNERNKTENLSGYMKTLPSPDNDYKVYSLDCEMVYTKAGLELARVTVVGEDCNTVYESLVKPDTDVIDYNTRFSGITEANMKGVTTNLRGVQAVMLSLISDKTILIGHSLESDLVALKLIHSTVVDTSLVFPHRLGLPYKRALRNLMVDILQKIIQDDAGGHDSKEDAAACMQLMQHKVKEDAKREIRRI</sequence>
<dbReference type="OrthoDB" id="206335at2759"/>
<evidence type="ECO:0000256" key="4">
    <source>
        <dbReference type="ARBA" id="ARBA00022801"/>
    </source>
</evidence>
<feature type="region of interest" description="Disordered" evidence="8">
    <location>
        <begin position="843"/>
        <end position="931"/>
    </location>
</feature>
<comment type="subcellular location">
    <subcellularLocation>
        <location evidence="1">Nucleus</location>
    </subcellularLocation>
</comment>
<dbReference type="Proteomes" id="UP000076420">
    <property type="component" value="Unassembled WGS sequence"/>
</dbReference>
<dbReference type="Gene3D" id="3.30.420.10">
    <property type="entry name" value="Ribonuclease H-like superfamily/Ribonuclease H"/>
    <property type="match status" value="1"/>
</dbReference>
<dbReference type="FunFam" id="3.30.420.10:FF:000019">
    <property type="entry name" value="RNA exonuclease NEF-sp"/>
    <property type="match status" value="1"/>
</dbReference>
<accession>A0A2C9JRG7</accession>
<feature type="compositionally biased region" description="Polar residues" evidence="8">
    <location>
        <begin position="907"/>
        <end position="919"/>
    </location>
</feature>
<proteinExistence type="inferred from homology"/>
<feature type="compositionally biased region" description="Low complexity" evidence="8">
    <location>
        <begin position="667"/>
        <end position="677"/>
    </location>
</feature>
<feature type="domain" description="C3H1-type" evidence="9">
    <location>
        <begin position="7"/>
        <end position="33"/>
    </location>
</feature>
<dbReference type="Pfam" id="PF15870">
    <property type="entry name" value="EloA-BP1"/>
    <property type="match status" value="1"/>
</dbReference>
<dbReference type="RefSeq" id="XP_013079082.2">
    <property type="nucleotide sequence ID" value="XM_013223628.2"/>
</dbReference>
<evidence type="ECO:0000256" key="7">
    <source>
        <dbReference type="PROSITE-ProRule" id="PRU00723"/>
    </source>
</evidence>
<dbReference type="VEuPathDB" id="VectorBase:BGLB006862"/>
<dbReference type="EnsemblMetazoa" id="BGLB006862-RB">
    <property type="protein sequence ID" value="BGLB006862-PB"/>
    <property type="gene ID" value="BGLB006862"/>
</dbReference>
<evidence type="ECO:0000256" key="6">
    <source>
        <dbReference type="ARBA" id="ARBA00023242"/>
    </source>
</evidence>
<dbReference type="PROSITE" id="PS50103">
    <property type="entry name" value="ZF_C3H1"/>
    <property type="match status" value="1"/>
</dbReference>
<gene>
    <name evidence="10" type="primary">106064957</name>
</gene>
<dbReference type="PANTHER" id="PTHR12801">
    <property type="entry name" value="RNA EXONUCLEASE REXO1 / RECO3 FAMILY MEMBER-RELATED"/>
    <property type="match status" value="1"/>
</dbReference>
<feature type="region of interest" description="Disordered" evidence="8">
    <location>
        <begin position="291"/>
        <end position="700"/>
    </location>
</feature>
<dbReference type="GO" id="GO:0004527">
    <property type="term" value="F:exonuclease activity"/>
    <property type="evidence" value="ECO:0007669"/>
    <property type="project" value="UniProtKB-KW"/>
</dbReference>
<dbReference type="GO" id="GO:0003676">
    <property type="term" value="F:nucleic acid binding"/>
    <property type="evidence" value="ECO:0007669"/>
    <property type="project" value="InterPro"/>
</dbReference>
<name>A0A2C9JRG7_BIOGL</name>
<feature type="compositionally biased region" description="Low complexity" evidence="8">
    <location>
        <begin position="500"/>
        <end position="514"/>
    </location>
</feature>
<feature type="compositionally biased region" description="Polar residues" evidence="8">
    <location>
        <begin position="515"/>
        <end position="525"/>
    </location>
</feature>
<dbReference type="InterPro" id="IPR047021">
    <property type="entry name" value="REXO1/3/4-like"/>
</dbReference>
<keyword evidence="7" id="KW-0863">Zinc-finger</keyword>
<feature type="compositionally biased region" description="Basic and acidic residues" evidence="8">
    <location>
        <begin position="678"/>
        <end position="688"/>
    </location>
</feature>
<keyword evidence="4" id="KW-0378">Hydrolase</keyword>
<evidence type="ECO:0000256" key="2">
    <source>
        <dbReference type="ARBA" id="ARBA00006357"/>
    </source>
</evidence>
<feature type="compositionally biased region" description="Basic and acidic residues" evidence="8">
    <location>
        <begin position="532"/>
        <end position="547"/>
    </location>
</feature>
<keyword evidence="7" id="KW-0862">Zinc</keyword>
<keyword evidence="6" id="KW-0539">Nucleus</keyword>
<dbReference type="InterPro" id="IPR012337">
    <property type="entry name" value="RNaseH-like_sf"/>
</dbReference>
<dbReference type="GO" id="GO:0008270">
    <property type="term" value="F:zinc ion binding"/>
    <property type="evidence" value="ECO:0007669"/>
    <property type="project" value="UniProtKB-KW"/>
</dbReference>
<dbReference type="SUPFAM" id="SSF53098">
    <property type="entry name" value="Ribonuclease H-like"/>
    <property type="match status" value="1"/>
</dbReference>
<feature type="compositionally biased region" description="Basic and acidic residues" evidence="8">
    <location>
        <begin position="626"/>
        <end position="638"/>
    </location>
</feature>
<dbReference type="InterPro" id="IPR036397">
    <property type="entry name" value="RNaseH_sf"/>
</dbReference>
<dbReference type="SMART" id="SM00479">
    <property type="entry name" value="EXOIII"/>
    <property type="match status" value="1"/>
</dbReference>
<evidence type="ECO:0000313" key="10">
    <source>
        <dbReference type="EnsemblMetazoa" id="BGLB006862-PB"/>
    </source>
</evidence>
<feature type="compositionally biased region" description="Low complexity" evidence="8">
    <location>
        <begin position="644"/>
        <end position="656"/>
    </location>
</feature>
<dbReference type="InterPro" id="IPR013520">
    <property type="entry name" value="Ribonucl_H"/>
</dbReference>
<keyword evidence="5" id="KW-0269">Exonuclease</keyword>
<dbReference type="GO" id="GO:0005634">
    <property type="term" value="C:nucleus"/>
    <property type="evidence" value="ECO:0007669"/>
    <property type="project" value="UniProtKB-SubCell"/>
</dbReference>
<evidence type="ECO:0000256" key="5">
    <source>
        <dbReference type="ARBA" id="ARBA00022839"/>
    </source>
</evidence>
<feature type="compositionally biased region" description="Basic and acidic residues" evidence="8">
    <location>
        <begin position="245"/>
        <end position="256"/>
    </location>
</feature>
<dbReference type="CDD" id="cd06145">
    <property type="entry name" value="REX1_like"/>
    <property type="match status" value="1"/>
</dbReference>
<dbReference type="STRING" id="6526.A0A2C9JRG7"/>
<dbReference type="InterPro" id="IPR000571">
    <property type="entry name" value="Znf_CCCH"/>
</dbReference>
<feature type="compositionally biased region" description="Low complexity" evidence="8">
    <location>
        <begin position="860"/>
        <end position="886"/>
    </location>
</feature>
<evidence type="ECO:0000256" key="3">
    <source>
        <dbReference type="ARBA" id="ARBA00022722"/>
    </source>
</evidence>
<evidence type="ECO:0000256" key="8">
    <source>
        <dbReference type="SAM" id="MobiDB-lite"/>
    </source>
</evidence>
<evidence type="ECO:0000313" key="11">
    <source>
        <dbReference type="Proteomes" id="UP000076420"/>
    </source>
</evidence>
<dbReference type="VEuPathDB" id="VectorBase:BGLAX_038613"/>
<dbReference type="KEGG" id="bgt:106064957"/>
<feature type="compositionally biased region" description="Low complexity" evidence="8">
    <location>
        <begin position="413"/>
        <end position="438"/>
    </location>
</feature>
<evidence type="ECO:0000259" key="9">
    <source>
        <dbReference type="PROSITE" id="PS50103"/>
    </source>
</evidence>
<dbReference type="PANTHER" id="PTHR12801:SF115">
    <property type="entry name" value="FI18136P1-RELATED"/>
    <property type="match status" value="1"/>
</dbReference>
<protein>
    <recommendedName>
        <fullName evidence="9">C3H1-type domain-containing protein</fullName>
    </recommendedName>
</protein>
<feature type="compositionally biased region" description="Basic and acidic residues" evidence="8">
    <location>
        <begin position="305"/>
        <end position="314"/>
    </location>
</feature>
<dbReference type="InterPro" id="IPR031736">
    <property type="entry name" value="REXO1-like_dom"/>
</dbReference>
<feature type="compositionally biased region" description="Low complexity" evidence="8">
    <location>
        <begin position="365"/>
        <end position="401"/>
    </location>
</feature>
<keyword evidence="7" id="KW-0479">Metal-binding</keyword>
<organism evidence="10 11">
    <name type="scientific">Biomphalaria glabrata</name>
    <name type="common">Bloodfluke planorb</name>
    <name type="synonym">Freshwater snail</name>
    <dbReference type="NCBI Taxonomy" id="6526"/>
    <lineage>
        <taxon>Eukaryota</taxon>
        <taxon>Metazoa</taxon>
        <taxon>Spiralia</taxon>
        <taxon>Lophotrochozoa</taxon>
        <taxon>Mollusca</taxon>
        <taxon>Gastropoda</taxon>
        <taxon>Heterobranchia</taxon>
        <taxon>Euthyneura</taxon>
        <taxon>Panpulmonata</taxon>
        <taxon>Hygrophila</taxon>
        <taxon>Lymnaeoidea</taxon>
        <taxon>Planorbidae</taxon>
        <taxon>Biomphalaria</taxon>
    </lineage>
</organism>
<reference evidence="10" key="1">
    <citation type="submission" date="2020-05" db="UniProtKB">
        <authorList>
            <consortium name="EnsemblMetazoa"/>
        </authorList>
    </citation>
    <scope>IDENTIFICATION</scope>
    <source>
        <strain evidence="10">BB02</strain>
    </source>
</reference>
<evidence type="ECO:0000256" key="1">
    <source>
        <dbReference type="ARBA" id="ARBA00004123"/>
    </source>
</evidence>
<feature type="region of interest" description="Disordered" evidence="8">
    <location>
        <begin position="1034"/>
        <end position="1065"/>
    </location>
</feature>
<feature type="compositionally biased region" description="Basic and acidic residues" evidence="8">
    <location>
        <begin position="459"/>
        <end position="499"/>
    </location>
</feature>
<keyword evidence="3" id="KW-0540">Nuclease</keyword>
<dbReference type="InterPro" id="IPR034922">
    <property type="entry name" value="REX1-like_exo"/>
</dbReference>
<feature type="compositionally biased region" description="Low complexity" evidence="8">
    <location>
        <begin position="548"/>
        <end position="589"/>
    </location>
</feature>
<feature type="zinc finger region" description="C3H1-type" evidence="7">
    <location>
        <begin position="7"/>
        <end position="33"/>
    </location>
</feature>
<feature type="compositionally biased region" description="Polar residues" evidence="8">
    <location>
        <begin position="315"/>
        <end position="339"/>
    </location>
</feature>
<feature type="region of interest" description="Disordered" evidence="8">
    <location>
        <begin position="231"/>
        <end position="270"/>
    </location>
</feature>
<comment type="similarity">
    <text evidence="2">Belongs to the REXO1/REXO3 family.</text>
</comment>